<reference evidence="2 3" key="1">
    <citation type="submission" date="2016-10" db="EMBL/GenBank/DDBJ databases">
        <authorList>
            <person name="de Groot N.N."/>
        </authorList>
    </citation>
    <scope>NUCLEOTIDE SEQUENCE [LARGE SCALE GENOMIC DNA]</scope>
    <source>
        <strain evidence="2 3">DSM 19548</strain>
    </source>
</reference>
<keyword evidence="1" id="KW-0472">Membrane</keyword>
<proteinExistence type="predicted"/>
<feature type="transmembrane region" description="Helical" evidence="1">
    <location>
        <begin position="20"/>
        <end position="39"/>
    </location>
</feature>
<evidence type="ECO:0000256" key="1">
    <source>
        <dbReference type="SAM" id="Phobius"/>
    </source>
</evidence>
<accession>A0A1I1K6P0</accession>
<organism evidence="2 3">
    <name type="scientific">Tropicimonas isoalkanivorans</name>
    <dbReference type="NCBI Taxonomy" id="441112"/>
    <lineage>
        <taxon>Bacteria</taxon>
        <taxon>Pseudomonadati</taxon>
        <taxon>Pseudomonadota</taxon>
        <taxon>Alphaproteobacteria</taxon>
        <taxon>Rhodobacterales</taxon>
        <taxon>Roseobacteraceae</taxon>
        <taxon>Tropicimonas</taxon>
    </lineage>
</organism>
<gene>
    <name evidence="2" type="ORF">SAMN04488094_10689</name>
</gene>
<keyword evidence="1" id="KW-1133">Transmembrane helix</keyword>
<keyword evidence="3" id="KW-1185">Reference proteome</keyword>
<protein>
    <submittedName>
        <fullName evidence="2">Uncharacterized protein</fullName>
    </submittedName>
</protein>
<keyword evidence="1" id="KW-0812">Transmembrane</keyword>
<dbReference type="Proteomes" id="UP000198728">
    <property type="component" value="Unassembled WGS sequence"/>
</dbReference>
<evidence type="ECO:0000313" key="2">
    <source>
        <dbReference type="EMBL" id="SFC56637.1"/>
    </source>
</evidence>
<name>A0A1I1K6P0_9RHOB</name>
<evidence type="ECO:0000313" key="3">
    <source>
        <dbReference type="Proteomes" id="UP000198728"/>
    </source>
</evidence>
<dbReference type="AlphaFoldDB" id="A0A1I1K6P0"/>
<dbReference type="RefSeq" id="WP_093360901.1">
    <property type="nucleotide sequence ID" value="NZ_FOLG01000006.1"/>
</dbReference>
<dbReference type="EMBL" id="FOLG01000006">
    <property type="protein sequence ID" value="SFC56637.1"/>
    <property type="molecule type" value="Genomic_DNA"/>
</dbReference>
<sequence>MFAEFKALIVRSEPTLLEDAIGVASLGVLLVAALHLPTLI</sequence>
<dbReference type="STRING" id="441112.SAMN04488094_10689"/>